<sequence>MFELLCSQPTSLVVVLKLNMIQFYVKLDRMEVSVATY</sequence>
<proteinExistence type="predicted"/>
<accession>A0A438K0A5</accession>
<organism evidence="1 2">
    <name type="scientific">Vitis vinifera</name>
    <name type="common">Grape</name>
    <dbReference type="NCBI Taxonomy" id="29760"/>
    <lineage>
        <taxon>Eukaryota</taxon>
        <taxon>Viridiplantae</taxon>
        <taxon>Streptophyta</taxon>
        <taxon>Embryophyta</taxon>
        <taxon>Tracheophyta</taxon>
        <taxon>Spermatophyta</taxon>
        <taxon>Magnoliopsida</taxon>
        <taxon>eudicotyledons</taxon>
        <taxon>Gunneridae</taxon>
        <taxon>Pentapetalae</taxon>
        <taxon>rosids</taxon>
        <taxon>Vitales</taxon>
        <taxon>Vitaceae</taxon>
        <taxon>Viteae</taxon>
        <taxon>Vitis</taxon>
    </lineage>
</organism>
<dbReference type="AlphaFoldDB" id="A0A438K0A5"/>
<comment type="caution">
    <text evidence="1">The sequence shown here is derived from an EMBL/GenBank/DDBJ whole genome shotgun (WGS) entry which is preliminary data.</text>
</comment>
<reference evidence="1 2" key="1">
    <citation type="journal article" date="2018" name="PLoS Genet.">
        <title>Population sequencing reveals clonal diversity and ancestral inbreeding in the grapevine cultivar Chardonnay.</title>
        <authorList>
            <person name="Roach M.J."/>
            <person name="Johnson D.L."/>
            <person name="Bohlmann J."/>
            <person name="van Vuuren H.J."/>
            <person name="Jones S.J."/>
            <person name="Pretorius I.S."/>
            <person name="Schmidt S.A."/>
            <person name="Borneman A.R."/>
        </authorList>
    </citation>
    <scope>NUCLEOTIDE SEQUENCE [LARGE SCALE GENOMIC DNA]</scope>
    <source>
        <strain evidence="2">cv. Chardonnay</strain>
        <tissue evidence="1">Leaf</tissue>
    </source>
</reference>
<evidence type="ECO:0000313" key="2">
    <source>
        <dbReference type="Proteomes" id="UP000288805"/>
    </source>
</evidence>
<protein>
    <submittedName>
        <fullName evidence="1">Uncharacterized protein</fullName>
    </submittedName>
</protein>
<dbReference type="EMBL" id="QGNW01000020">
    <property type="protein sequence ID" value="RVX14654.1"/>
    <property type="molecule type" value="Genomic_DNA"/>
</dbReference>
<name>A0A438K0A5_VITVI</name>
<evidence type="ECO:0000313" key="1">
    <source>
        <dbReference type="EMBL" id="RVX14654.1"/>
    </source>
</evidence>
<gene>
    <name evidence="1" type="ORF">CK203_012108</name>
</gene>
<dbReference type="Proteomes" id="UP000288805">
    <property type="component" value="Unassembled WGS sequence"/>
</dbReference>